<comment type="caution">
    <text evidence="1">The sequence shown here is derived from an EMBL/GenBank/DDBJ whole genome shotgun (WGS) entry which is preliminary data.</text>
</comment>
<dbReference type="InterPro" id="IPR027417">
    <property type="entry name" value="P-loop_NTPase"/>
</dbReference>
<dbReference type="PANTHER" id="PTHR11669">
    <property type="entry name" value="REPLICATION FACTOR C / DNA POLYMERASE III GAMMA-TAU SUBUNIT"/>
    <property type="match status" value="1"/>
</dbReference>
<reference evidence="1 2" key="1">
    <citation type="journal article" date="2016" name="Nat. Commun.">
        <title>Thousands of microbial genomes shed light on interconnected biogeochemical processes in an aquifer system.</title>
        <authorList>
            <person name="Anantharaman K."/>
            <person name="Brown C.T."/>
            <person name="Hug L.A."/>
            <person name="Sharon I."/>
            <person name="Castelle C.J."/>
            <person name="Probst A.J."/>
            <person name="Thomas B.C."/>
            <person name="Singh A."/>
            <person name="Wilkins M.J."/>
            <person name="Karaoz U."/>
            <person name="Brodie E.L."/>
            <person name="Williams K.H."/>
            <person name="Hubbard S.S."/>
            <person name="Banfield J.F."/>
        </authorList>
    </citation>
    <scope>NUCLEOTIDE SEQUENCE [LARGE SCALE GENOMIC DNA]</scope>
</reference>
<dbReference type="EMBL" id="MFBS01000030">
    <property type="protein sequence ID" value="OGE08892.1"/>
    <property type="molecule type" value="Genomic_DNA"/>
</dbReference>
<dbReference type="STRING" id="1797729.A3A60_00880"/>
<organism evidence="1 2">
    <name type="scientific">Candidatus Curtissbacteria bacterium RIFCSPLOWO2_01_FULL_42_26</name>
    <dbReference type="NCBI Taxonomy" id="1797729"/>
    <lineage>
        <taxon>Bacteria</taxon>
        <taxon>Candidatus Curtissiibacteriota</taxon>
    </lineage>
</organism>
<dbReference type="SUPFAM" id="SSF52540">
    <property type="entry name" value="P-loop containing nucleoside triphosphate hydrolases"/>
    <property type="match status" value="1"/>
</dbReference>
<dbReference type="InterPro" id="IPR050238">
    <property type="entry name" value="DNA_Rep/Repair_Clamp_Loader"/>
</dbReference>
<sequence length="230" mass="25749">MTIFQSYLFVGNTENTREQTQKLSKKLAIDLSPSSPDITIISPKKSSISIDQIRDMKKYIFQKPFSNSYKLVIIENAQMLTIPAQNAFLKILEEPPKHALIILEATNKESLLATIRSRVVTKSIISKNESLKKSLFLTKGANLSDLLITTSDIDNPSQWLNTQIISLHRQLLQSIEKNQLESSVKVSALIGQCAQAKLMIEANVNPKFVLFNLVFHLNSKPCLPAGRSNP</sequence>
<dbReference type="AlphaFoldDB" id="A0A1F5HXI5"/>
<dbReference type="Gene3D" id="3.40.50.300">
    <property type="entry name" value="P-loop containing nucleotide triphosphate hydrolases"/>
    <property type="match status" value="1"/>
</dbReference>
<dbReference type="GO" id="GO:0006261">
    <property type="term" value="P:DNA-templated DNA replication"/>
    <property type="evidence" value="ECO:0007669"/>
    <property type="project" value="TreeGrafter"/>
</dbReference>
<accession>A0A1F5HXI5</accession>
<evidence type="ECO:0008006" key="3">
    <source>
        <dbReference type="Google" id="ProtNLM"/>
    </source>
</evidence>
<protein>
    <recommendedName>
        <fullName evidence="3">DNA polymerase III subunit delta</fullName>
    </recommendedName>
</protein>
<dbReference type="Pfam" id="PF13177">
    <property type="entry name" value="DNA_pol3_delta2"/>
    <property type="match status" value="1"/>
</dbReference>
<evidence type="ECO:0000313" key="2">
    <source>
        <dbReference type="Proteomes" id="UP000179227"/>
    </source>
</evidence>
<dbReference type="PANTHER" id="PTHR11669:SF8">
    <property type="entry name" value="DNA POLYMERASE III SUBUNIT DELTA"/>
    <property type="match status" value="1"/>
</dbReference>
<evidence type="ECO:0000313" key="1">
    <source>
        <dbReference type="EMBL" id="OGE08892.1"/>
    </source>
</evidence>
<dbReference type="Proteomes" id="UP000179227">
    <property type="component" value="Unassembled WGS sequence"/>
</dbReference>
<gene>
    <name evidence="1" type="ORF">A3A60_00880</name>
</gene>
<name>A0A1F5HXI5_9BACT</name>
<proteinExistence type="predicted"/>